<evidence type="ECO:0000313" key="8">
    <source>
        <dbReference type="Proteomes" id="UP000078272"/>
    </source>
</evidence>
<evidence type="ECO:0000259" key="5">
    <source>
        <dbReference type="PROSITE" id="PS50110"/>
    </source>
</evidence>
<dbReference type="Pfam" id="PF00072">
    <property type="entry name" value="Response_reg"/>
    <property type="match status" value="1"/>
</dbReference>
<feature type="domain" description="Response regulatory" evidence="5">
    <location>
        <begin position="1"/>
        <end position="111"/>
    </location>
</feature>
<gene>
    <name evidence="6" type="ORF">NS226_22720</name>
    <name evidence="7" type="ORF">NS365_15170</name>
</gene>
<evidence type="ECO:0000256" key="4">
    <source>
        <dbReference type="PROSITE-ProRule" id="PRU00169"/>
    </source>
</evidence>
<dbReference type="SUPFAM" id="SSF52172">
    <property type="entry name" value="CheY-like"/>
    <property type="match status" value="1"/>
</dbReference>
<accession>A0A175QZ73</accession>
<dbReference type="PROSITE" id="PS50110">
    <property type="entry name" value="RESPONSE_REGULATORY"/>
    <property type="match status" value="1"/>
</dbReference>
<keyword evidence="3" id="KW-0804">Transcription</keyword>
<evidence type="ECO:0000313" key="6">
    <source>
        <dbReference type="EMBL" id="KTQ80732.1"/>
    </source>
</evidence>
<evidence type="ECO:0000256" key="1">
    <source>
        <dbReference type="ARBA" id="ARBA00022553"/>
    </source>
</evidence>
<sequence>MAEDEPLLRMEAVDLLEDAGFTVLEAANTEQALHHLAQTETITLLYTDIEMPGPIDGIDLAREVAARWPHVSIVVCSGRVSPGDGELPRQARFVSKPVSLALIRRAVEKALHPG</sequence>
<dbReference type="GO" id="GO:0000160">
    <property type="term" value="P:phosphorelay signal transduction system"/>
    <property type="evidence" value="ECO:0007669"/>
    <property type="project" value="InterPro"/>
</dbReference>
<dbReference type="InterPro" id="IPR011006">
    <property type="entry name" value="CheY-like_superfamily"/>
</dbReference>
<keyword evidence="9" id="KW-1185">Reference proteome</keyword>
<evidence type="ECO:0000313" key="9">
    <source>
        <dbReference type="Proteomes" id="UP000078529"/>
    </source>
</evidence>
<dbReference type="Proteomes" id="UP000078272">
    <property type="component" value="Unassembled WGS sequence"/>
</dbReference>
<dbReference type="EMBL" id="LDPZ01000085">
    <property type="protein sequence ID" value="KTQ80732.1"/>
    <property type="molecule type" value="Genomic_DNA"/>
</dbReference>
<dbReference type="EMBL" id="LDQA01000036">
    <property type="protein sequence ID" value="KTR04455.1"/>
    <property type="molecule type" value="Genomic_DNA"/>
</dbReference>
<name>A0A175QZ73_9HYPH</name>
<feature type="modified residue" description="4-aspartylphosphate" evidence="4">
    <location>
        <position position="48"/>
    </location>
</feature>
<dbReference type="Gene3D" id="3.40.50.2300">
    <property type="match status" value="1"/>
</dbReference>
<protein>
    <submittedName>
        <fullName evidence="6">Response regulator receiver protein</fullName>
    </submittedName>
</protein>
<dbReference type="InterPro" id="IPR001789">
    <property type="entry name" value="Sig_transdc_resp-reg_receiver"/>
</dbReference>
<dbReference type="PATRIC" id="fig|401562.3.peg.5062"/>
<evidence type="ECO:0000256" key="2">
    <source>
        <dbReference type="ARBA" id="ARBA00023015"/>
    </source>
</evidence>
<dbReference type="SMART" id="SM00448">
    <property type="entry name" value="REC"/>
    <property type="match status" value="1"/>
</dbReference>
<comment type="caution">
    <text evidence="6">The sequence shown here is derived from an EMBL/GenBank/DDBJ whole genome shotgun (WGS) entry which is preliminary data.</text>
</comment>
<dbReference type="STRING" id="401562.NS365_15170"/>
<keyword evidence="2" id="KW-0805">Transcription regulation</keyword>
<dbReference type="AlphaFoldDB" id="A0A175QZ73"/>
<dbReference type="PANTHER" id="PTHR44591:SF3">
    <property type="entry name" value="RESPONSE REGULATORY DOMAIN-CONTAINING PROTEIN"/>
    <property type="match status" value="1"/>
</dbReference>
<proteinExistence type="predicted"/>
<keyword evidence="1 4" id="KW-0597">Phosphoprotein</keyword>
<dbReference type="Proteomes" id="UP000078529">
    <property type="component" value="Unassembled WGS sequence"/>
</dbReference>
<evidence type="ECO:0000313" key="7">
    <source>
        <dbReference type="EMBL" id="KTR04455.1"/>
    </source>
</evidence>
<dbReference type="InterPro" id="IPR050595">
    <property type="entry name" value="Bact_response_regulator"/>
</dbReference>
<evidence type="ECO:0000256" key="3">
    <source>
        <dbReference type="ARBA" id="ARBA00023163"/>
    </source>
</evidence>
<reference evidence="8 9" key="1">
    <citation type="journal article" date="2016" name="Front. Microbiol.">
        <title>Genomic Resource of Rice Seed Associated Bacteria.</title>
        <authorList>
            <person name="Midha S."/>
            <person name="Bansal K."/>
            <person name="Sharma S."/>
            <person name="Kumar N."/>
            <person name="Patil P.P."/>
            <person name="Chaudhry V."/>
            <person name="Patil P.B."/>
        </authorList>
    </citation>
    <scope>NUCLEOTIDE SEQUENCE [LARGE SCALE GENOMIC DNA]</scope>
    <source>
        <strain evidence="6 8">NS226</strain>
        <strain evidence="7 9">NS365</strain>
    </source>
</reference>
<organism evidence="6 8">
    <name type="scientific">Aureimonas ureilytica</name>
    <dbReference type="NCBI Taxonomy" id="401562"/>
    <lineage>
        <taxon>Bacteria</taxon>
        <taxon>Pseudomonadati</taxon>
        <taxon>Pseudomonadota</taxon>
        <taxon>Alphaproteobacteria</taxon>
        <taxon>Hyphomicrobiales</taxon>
        <taxon>Aurantimonadaceae</taxon>
        <taxon>Aureimonas</taxon>
    </lineage>
</organism>
<dbReference type="PANTHER" id="PTHR44591">
    <property type="entry name" value="STRESS RESPONSE REGULATOR PROTEIN 1"/>
    <property type="match status" value="1"/>
</dbReference>